<dbReference type="SUPFAM" id="SSF69593">
    <property type="entry name" value="Glycerol-3-phosphate (1)-acyltransferase"/>
    <property type="match status" value="1"/>
</dbReference>
<keyword evidence="5" id="KW-0012">Acyltransferase</keyword>
<comment type="caution">
    <text evidence="7">The sequence shown here is derived from an EMBL/GenBank/DDBJ whole genome shotgun (WGS) entry which is preliminary data.</text>
</comment>
<evidence type="ECO:0000256" key="2">
    <source>
        <dbReference type="ARBA" id="ARBA00007937"/>
    </source>
</evidence>
<keyword evidence="4" id="KW-0472">Membrane</keyword>
<dbReference type="InterPro" id="IPR022284">
    <property type="entry name" value="GPAT/DHAPAT"/>
</dbReference>
<dbReference type="NCBIfam" id="NF002886">
    <property type="entry name" value="PRK03355.1"/>
    <property type="match status" value="1"/>
</dbReference>
<name>A0ABN2L7W9_9MICO</name>
<proteinExistence type="inferred from homology"/>
<dbReference type="Proteomes" id="UP001501475">
    <property type="component" value="Unassembled WGS sequence"/>
</dbReference>
<evidence type="ECO:0000313" key="7">
    <source>
        <dbReference type="EMBL" id="GAA1777820.1"/>
    </source>
</evidence>
<keyword evidence="3" id="KW-0808">Transferase</keyword>
<reference evidence="7 8" key="1">
    <citation type="journal article" date="2019" name="Int. J. Syst. Evol. Microbiol.">
        <title>The Global Catalogue of Microorganisms (GCM) 10K type strain sequencing project: providing services to taxonomists for standard genome sequencing and annotation.</title>
        <authorList>
            <consortium name="The Broad Institute Genomics Platform"/>
            <consortium name="The Broad Institute Genome Sequencing Center for Infectious Disease"/>
            <person name="Wu L."/>
            <person name="Ma J."/>
        </authorList>
    </citation>
    <scope>NUCLEOTIDE SEQUENCE [LARGE SCALE GENOMIC DNA]</scope>
    <source>
        <strain evidence="7 8">JCM 15591</strain>
    </source>
</reference>
<dbReference type="Pfam" id="PF01553">
    <property type="entry name" value="Acyltransferase"/>
    <property type="match status" value="1"/>
</dbReference>
<dbReference type="InterPro" id="IPR045520">
    <property type="entry name" value="GPAT/DHAPAT_C"/>
</dbReference>
<organism evidence="7 8">
    <name type="scientific">Nostocoides vanveenii</name>
    <dbReference type="NCBI Taxonomy" id="330835"/>
    <lineage>
        <taxon>Bacteria</taxon>
        <taxon>Bacillati</taxon>
        <taxon>Actinomycetota</taxon>
        <taxon>Actinomycetes</taxon>
        <taxon>Micrococcales</taxon>
        <taxon>Intrasporangiaceae</taxon>
        <taxon>Nostocoides</taxon>
    </lineage>
</organism>
<dbReference type="PIRSF" id="PIRSF000437">
    <property type="entry name" value="GPAT_DHAPAT"/>
    <property type="match status" value="1"/>
</dbReference>
<comment type="similarity">
    <text evidence="2">Belongs to the GPAT/DAPAT family.</text>
</comment>
<evidence type="ECO:0000259" key="6">
    <source>
        <dbReference type="SMART" id="SM00563"/>
    </source>
</evidence>
<dbReference type="Pfam" id="PF19277">
    <property type="entry name" value="GPAT_C"/>
    <property type="match status" value="1"/>
</dbReference>
<evidence type="ECO:0000256" key="3">
    <source>
        <dbReference type="ARBA" id="ARBA00022679"/>
    </source>
</evidence>
<gene>
    <name evidence="7" type="ORF">GCM10009810_38520</name>
</gene>
<keyword evidence="8" id="KW-1185">Reference proteome</keyword>
<evidence type="ECO:0000256" key="4">
    <source>
        <dbReference type="ARBA" id="ARBA00023136"/>
    </source>
</evidence>
<evidence type="ECO:0000313" key="8">
    <source>
        <dbReference type="Proteomes" id="UP001501475"/>
    </source>
</evidence>
<dbReference type="CDD" id="cd07993">
    <property type="entry name" value="LPLAT_DHAPAT-like"/>
    <property type="match status" value="1"/>
</dbReference>
<dbReference type="InterPro" id="IPR002123">
    <property type="entry name" value="Plipid/glycerol_acylTrfase"/>
</dbReference>
<dbReference type="PANTHER" id="PTHR12563">
    <property type="entry name" value="GLYCEROL-3-PHOSPHATE ACYLTRANSFERASE"/>
    <property type="match status" value="1"/>
</dbReference>
<evidence type="ECO:0000256" key="5">
    <source>
        <dbReference type="ARBA" id="ARBA00023315"/>
    </source>
</evidence>
<protein>
    <submittedName>
        <fullName evidence="7">Glycerol-3-phosphate 1-O-acyltransferase</fullName>
    </submittedName>
</protein>
<accession>A0ABN2L7W9</accession>
<dbReference type="PANTHER" id="PTHR12563:SF17">
    <property type="entry name" value="DIHYDROXYACETONE PHOSPHATE ACYLTRANSFERASE"/>
    <property type="match status" value="1"/>
</dbReference>
<dbReference type="InterPro" id="IPR041728">
    <property type="entry name" value="GPAT/DHAPAT_LPLAT"/>
</dbReference>
<feature type="domain" description="Phospholipid/glycerol acyltransferase" evidence="6">
    <location>
        <begin position="271"/>
        <end position="398"/>
    </location>
</feature>
<evidence type="ECO:0000256" key="1">
    <source>
        <dbReference type="ARBA" id="ARBA00004184"/>
    </source>
</evidence>
<sequence>MSAGTADLAYAPDQPIVAVGTARTPVEERLIRSWVDEHLGSHPGGMDLFVLPRGASTTGDFTGLSRRIEGDADALLVPIGVTWLPAEHQDGSRKVSVTDLVRGRNPYKPKERQQAQIARSDPDRGRIVIGTPAALSRVRDRFAEGGGDASQDPVAFARYVGRRGRLALQRADAQLLGPQFKSAKLVKDEMLASRHFQAGLANLRTTLGPVTVTTEKVEEILDELATGWSRYFVDVFPRVGRAVFGRGFDPQIDTMPDEIDRLRRTTADHPVSFLWSHRSNLDNLVFTACLEENDFPLPYLFAGINMSFGPMGSIMRRAGVVFIRRTIGDNALYKFILKEYVGYLAEKRFNLSWSIEGTRSRTGKMLPPKLGILGFVADAYIEGRSDDIALQPVSITFDQLHEIGEYAEYARGGKKAAEGFSWLYNFIKAQGSNNFGKIYVRFPEPVMIRSLMGPPNGETATDPAKRKLALQKLAFEVAWRMNEATPVTSTALVTTILLGVQGTAMTAAQVTTALARVLDYLDARSVPLASSVANLRTATGVEQVLAALASSGTVTRVDGARDRVWLIKPEDQLAATFYRNAIVHRFLISAICEMSLVLAEREADPGPDRIAAFWAAVDRLRDLLKFEFYFKEKSEYRSRVDAEMTRSLPDWQERLAAPDFDVRRTLTAMWPLFSPFTLRPFFEAYEIVADVLMDYPETGAIEKAKVTKDALKLGDQFVAQKRVSSEEPVSSLLFGTALQLADNLGVLAEGPDRPERVANFRTRLHDVLDAIDVVATVMTDVYARERRRAHRPAAPSHQA</sequence>
<dbReference type="RefSeq" id="WP_344069595.1">
    <property type="nucleotide sequence ID" value="NZ_BAAAPN010000107.1"/>
</dbReference>
<dbReference type="EMBL" id="BAAAPN010000107">
    <property type="protein sequence ID" value="GAA1777820.1"/>
    <property type="molecule type" value="Genomic_DNA"/>
</dbReference>
<dbReference type="SMART" id="SM00563">
    <property type="entry name" value="PlsC"/>
    <property type="match status" value="1"/>
</dbReference>
<comment type="subcellular location">
    <subcellularLocation>
        <location evidence="1">Endomembrane system</location>
        <topology evidence="1">Peripheral membrane protein</topology>
    </subcellularLocation>
</comment>